<protein>
    <submittedName>
        <fullName evidence="13">ATP-binding cassette subfamily C protein</fullName>
    </submittedName>
</protein>
<evidence type="ECO:0000313" key="13">
    <source>
        <dbReference type="EMBL" id="TDQ54247.1"/>
    </source>
</evidence>
<dbReference type="InterPro" id="IPR039421">
    <property type="entry name" value="Type_1_exporter"/>
</dbReference>
<feature type="transmembrane region" description="Helical" evidence="10">
    <location>
        <begin position="21"/>
        <end position="44"/>
    </location>
</feature>
<dbReference type="Pfam" id="PF00664">
    <property type="entry name" value="ABC_membrane"/>
    <property type="match status" value="1"/>
</dbReference>
<keyword evidence="3" id="KW-1003">Cell membrane</keyword>
<feature type="transmembrane region" description="Helical" evidence="10">
    <location>
        <begin position="260"/>
        <end position="291"/>
    </location>
</feature>
<dbReference type="FunFam" id="3.40.50.300:FF:001001">
    <property type="entry name" value="Multidrug ABC transporter ATP-binding protein"/>
    <property type="match status" value="1"/>
</dbReference>
<evidence type="ECO:0000259" key="12">
    <source>
        <dbReference type="PROSITE" id="PS50929"/>
    </source>
</evidence>
<reference evidence="13 14" key="1">
    <citation type="submission" date="2019-03" db="EMBL/GenBank/DDBJ databases">
        <title>Genomic Encyclopedia of Type Strains, Phase IV (KMG-IV): sequencing the most valuable type-strain genomes for metagenomic binning, comparative biology and taxonomic classification.</title>
        <authorList>
            <person name="Goeker M."/>
        </authorList>
    </citation>
    <scope>NUCLEOTIDE SEQUENCE [LARGE SCALE GENOMIC DNA]</scope>
    <source>
        <strain evidence="13 14">DSM 46770</strain>
    </source>
</reference>
<evidence type="ECO:0000256" key="2">
    <source>
        <dbReference type="ARBA" id="ARBA00022448"/>
    </source>
</evidence>
<evidence type="ECO:0000313" key="14">
    <source>
        <dbReference type="Proteomes" id="UP000295281"/>
    </source>
</evidence>
<evidence type="ECO:0000259" key="11">
    <source>
        <dbReference type="PROSITE" id="PS50893"/>
    </source>
</evidence>
<dbReference type="PROSITE" id="PS50893">
    <property type="entry name" value="ABC_TRANSPORTER_2"/>
    <property type="match status" value="1"/>
</dbReference>
<dbReference type="SUPFAM" id="SSF90123">
    <property type="entry name" value="ABC transporter transmembrane region"/>
    <property type="match status" value="1"/>
</dbReference>
<dbReference type="Pfam" id="PF00005">
    <property type="entry name" value="ABC_tran"/>
    <property type="match status" value="1"/>
</dbReference>
<proteinExistence type="predicted"/>
<name>A0A4R6V6W1_9ACTN</name>
<feature type="transmembrane region" description="Helical" evidence="10">
    <location>
        <begin position="64"/>
        <end position="90"/>
    </location>
</feature>
<evidence type="ECO:0000256" key="6">
    <source>
        <dbReference type="ARBA" id="ARBA00022741"/>
    </source>
</evidence>
<dbReference type="EMBL" id="SNYN01000002">
    <property type="protein sequence ID" value="TDQ54247.1"/>
    <property type="molecule type" value="Genomic_DNA"/>
</dbReference>
<dbReference type="RefSeq" id="WP_133740253.1">
    <property type="nucleotide sequence ID" value="NZ_SNYN01000002.1"/>
</dbReference>
<dbReference type="OrthoDB" id="9806127at2"/>
<dbReference type="Gene3D" id="3.40.50.300">
    <property type="entry name" value="P-loop containing nucleotide triphosphate hydrolases"/>
    <property type="match status" value="1"/>
</dbReference>
<feature type="domain" description="ABC transporter" evidence="11">
    <location>
        <begin position="344"/>
        <end position="576"/>
    </location>
</feature>
<keyword evidence="9 10" id="KW-0472">Membrane</keyword>
<dbReference type="GO" id="GO:0005886">
    <property type="term" value="C:plasma membrane"/>
    <property type="evidence" value="ECO:0007669"/>
    <property type="project" value="UniProtKB-SubCell"/>
</dbReference>
<keyword evidence="5 10" id="KW-0812">Transmembrane</keyword>
<dbReference type="InterPro" id="IPR027417">
    <property type="entry name" value="P-loop_NTPase"/>
</dbReference>
<keyword evidence="4" id="KW-0997">Cell inner membrane</keyword>
<evidence type="ECO:0000256" key="9">
    <source>
        <dbReference type="ARBA" id="ARBA00023136"/>
    </source>
</evidence>
<dbReference type="InterPro" id="IPR036640">
    <property type="entry name" value="ABC1_TM_sf"/>
</dbReference>
<dbReference type="GO" id="GO:0034040">
    <property type="term" value="F:ATPase-coupled lipid transmembrane transporter activity"/>
    <property type="evidence" value="ECO:0007669"/>
    <property type="project" value="TreeGrafter"/>
</dbReference>
<evidence type="ECO:0000256" key="8">
    <source>
        <dbReference type="ARBA" id="ARBA00022989"/>
    </source>
</evidence>
<dbReference type="SUPFAM" id="SSF52540">
    <property type="entry name" value="P-loop containing nucleoside triphosphate hydrolases"/>
    <property type="match status" value="1"/>
</dbReference>
<dbReference type="GO" id="GO:0016887">
    <property type="term" value="F:ATP hydrolysis activity"/>
    <property type="evidence" value="ECO:0007669"/>
    <property type="project" value="InterPro"/>
</dbReference>
<dbReference type="Proteomes" id="UP000295281">
    <property type="component" value="Unassembled WGS sequence"/>
</dbReference>
<dbReference type="InterPro" id="IPR011527">
    <property type="entry name" value="ABC1_TM_dom"/>
</dbReference>
<comment type="caution">
    <text evidence="13">The sequence shown here is derived from an EMBL/GenBank/DDBJ whole genome shotgun (WGS) entry which is preliminary data.</text>
</comment>
<keyword evidence="7 13" id="KW-0067">ATP-binding</keyword>
<organism evidence="13 14">
    <name type="scientific">Actinorugispora endophytica</name>
    <dbReference type="NCBI Taxonomy" id="1605990"/>
    <lineage>
        <taxon>Bacteria</taxon>
        <taxon>Bacillati</taxon>
        <taxon>Actinomycetota</taxon>
        <taxon>Actinomycetes</taxon>
        <taxon>Streptosporangiales</taxon>
        <taxon>Nocardiopsidaceae</taxon>
        <taxon>Actinorugispora</taxon>
    </lineage>
</organism>
<dbReference type="PANTHER" id="PTHR24221:SF654">
    <property type="entry name" value="ATP-BINDING CASSETTE SUB-FAMILY B MEMBER 6"/>
    <property type="match status" value="1"/>
</dbReference>
<keyword evidence="8 10" id="KW-1133">Transmembrane helix</keyword>
<dbReference type="AlphaFoldDB" id="A0A4R6V6W1"/>
<dbReference type="InterPro" id="IPR003439">
    <property type="entry name" value="ABC_transporter-like_ATP-bd"/>
</dbReference>
<dbReference type="SMART" id="SM00382">
    <property type="entry name" value="AAA"/>
    <property type="match status" value="1"/>
</dbReference>
<feature type="transmembrane region" description="Helical" evidence="10">
    <location>
        <begin position="134"/>
        <end position="160"/>
    </location>
</feature>
<evidence type="ECO:0000256" key="1">
    <source>
        <dbReference type="ARBA" id="ARBA00004651"/>
    </source>
</evidence>
<comment type="subcellular location">
    <subcellularLocation>
        <location evidence="1">Cell membrane</location>
        <topology evidence="1">Multi-pass membrane protein</topology>
    </subcellularLocation>
</comment>
<evidence type="ECO:0000256" key="3">
    <source>
        <dbReference type="ARBA" id="ARBA00022475"/>
    </source>
</evidence>
<keyword evidence="14" id="KW-1185">Reference proteome</keyword>
<keyword evidence="2" id="KW-0813">Transport</keyword>
<evidence type="ECO:0000256" key="10">
    <source>
        <dbReference type="SAM" id="Phobius"/>
    </source>
</evidence>
<dbReference type="GO" id="GO:0140359">
    <property type="term" value="F:ABC-type transporter activity"/>
    <property type="evidence" value="ECO:0007669"/>
    <property type="project" value="InterPro"/>
</dbReference>
<sequence length="579" mass="59400">MTVLPIAGRAETWSALGRRVAAMPVLTAAALASSLLAAASGLVGPWTVGLLVDSVSAGDGTERIAVLGTVLAASVAAGAALTALGSALVGRLGQRVLARMREDAVANALDLPSAVLEESGHGDLLTRIGDDVAVVSQAVVSLLAPWVGAALTVSLTVAGLASLDPWLALAGLCAVPVYAVSLRWYLPRSAPRYAAERVAFAERAELIVASLTGLPTVHAYRVEERQAELVEGASARARAISRDVLWFFTGWSKWLNIAELVGLGCVIATGFALVSSGAVTAGAVTAAALYFHRLFNPLGLIATSFDEVQSAGASLSRIVGIARSPERRPVPTGGADAGPRTGEVEVSGLTHRYGDAVVLRDVSFRVRDGERVALVGASGAGKSTLAAVIAGLLRPSSGSVAVGGVDAAAAREAGSRAVALVSQEAHVFTGPLHADLRLARPEATRAELVDALARVGAAEWVGELPDGLDTAVGESAHALTREQTAQLALARAVLADPLVMVLDEATAEAGSQDAARLEAASAAALDGRTGVLVAHRLSQAVTADRVLVLEHGEIVEQGTPDELLALDGRFARMWKAWRG</sequence>
<evidence type="ECO:0000256" key="5">
    <source>
        <dbReference type="ARBA" id="ARBA00022692"/>
    </source>
</evidence>
<dbReference type="Gene3D" id="1.20.1560.10">
    <property type="entry name" value="ABC transporter type 1, transmembrane domain"/>
    <property type="match status" value="1"/>
</dbReference>
<evidence type="ECO:0000256" key="4">
    <source>
        <dbReference type="ARBA" id="ARBA00022519"/>
    </source>
</evidence>
<keyword evidence="6" id="KW-0547">Nucleotide-binding</keyword>
<feature type="domain" description="ABC transmembrane type-1" evidence="12">
    <location>
        <begin position="28"/>
        <end position="310"/>
    </location>
</feature>
<evidence type="ECO:0000256" key="7">
    <source>
        <dbReference type="ARBA" id="ARBA00022840"/>
    </source>
</evidence>
<dbReference type="CDD" id="cd07346">
    <property type="entry name" value="ABC_6TM_exporters"/>
    <property type="match status" value="1"/>
</dbReference>
<dbReference type="InterPro" id="IPR003593">
    <property type="entry name" value="AAA+_ATPase"/>
</dbReference>
<accession>A0A4R6V6W1</accession>
<dbReference type="GO" id="GO:0005524">
    <property type="term" value="F:ATP binding"/>
    <property type="evidence" value="ECO:0007669"/>
    <property type="project" value="UniProtKB-KW"/>
</dbReference>
<dbReference type="PANTHER" id="PTHR24221">
    <property type="entry name" value="ATP-BINDING CASSETTE SUB-FAMILY B"/>
    <property type="match status" value="1"/>
</dbReference>
<gene>
    <name evidence="13" type="ORF">EV190_10280</name>
</gene>
<feature type="transmembrane region" description="Helical" evidence="10">
    <location>
        <begin position="166"/>
        <end position="186"/>
    </location>
</feature>
<dbReference type="PROSITE" id="PS50929">
    <property type="entry name" value="ABC_TM1F"/>
    <property type="match status" value="1"/>
</dbReference>